<dbReference type="Gene3D" id="2.60.40.10">
    <property type="entry name" value="Immunoglobulins"/>
    <property type="match status" value="2"/>
</dbReference>
<sequence length="952" mass="105551">MPANNPVGCYRIAFVVPDGWEGRNVRLLFEGVDSAFHVWVNGSPIGYGQGSHFTTEFDVTGVLRPGANLLAVRVYQWSDGSYLESQDKWRLSGIFRDVYLLSLPAVTVLDAFVKTSWRPDGETAELDVCLQISNLSHDQARGGRIEAFLIDPEGNVALAADWPFASLLPGESRELRLREPVASARPWSAETPNLYVLLLKVIDVDGRVAEVKRIAVGFRDIRIAEGRLLVNGRPIIVKGVNRNEFDARLGYVTTKESMLEDILLMKRHHINAVRLSHYPNDPRWLDLCDRYGLYVIDETDLETHGFHFVGDEGYLANQPSWREAYVQRARRLVERDKNHPSVIVWSLGNESGYGSNHDAMAEWVREKDGTRPIHYERAYDAPVVDIVSSMYPAVGTIVEEGLKDDPRPYLMCEFGHAMGNSTGNLKEYWDAIYAHPRLLGGLIWEWADMAIEVAESATAADAGRVAKPLARPSAVSSADPSAVPSAEPSARTSHETGKIYLYGGDFGDEPHSGSFCLDGLLFPDRTPKASLLEYKKAIEPVKVVSWNEDTGSLVLENRYDFLSLTHLAGEWTLYREGAALKSGQLPFLRTLPGERESIRLASKAELPAESGEYWLRVRFLLREGTPWAERGFEIAWADLPLGVVSAPASDAPVPPLPELLIVNEAGTSARLAVVRGENDEFVFDLNHGKLTSWKSGGRELLLSGPSVNLWRAPVDNDVHLAKEWLAAGYDRLAPDLRHAAIERLDESGAIRFRAEFALGAKGQGSAFLASLTYTANGSGELLVEAELEAKRTDLPPLPRFGLELRLPREFDRLTWFGRGPHECYADRQESGKLGVYAGSVGEQYVPYIKPQENGNKADVRWVSCEDMNGLGLLAEAKRVPMNFSAHHYATSDLASAKHRHELTPLEETIVKLDAAQSGIGNHSCGYAPTLEKYLLPASERRFFSVALSAKRG</sequence>
<dbReference type="GO" id="GO:0030246">
    <property type="term" value="F:carbohydrate binding"/>
    <property type="evidence" value="ECO:0007669"/>
    <property type="project" value="InterPro"/>
</dbReference>
<dbReference type="InterPro" id="IPR008979">
    <property type="entry name" value="Galactose-bd-like_sf"/>
</dbReference>
<dbReference type="InterPro" id="IPR017853">
    <property type="entry name" value="GH"/>
</dbReference>
<feature type="domain" description="Beta galactosidase small chain/" evidence="8">
    <location>
        <begin position="673"/>
        <end position="948"/>
    </location>
</feature>
<name>A0A9X4KDB0_9BACL</name>
<comment type="caution">
    <text evidence="9">The sequence shown here is derived from an EMBL/GenBank/DDBJ whole genome shotgun (WGS) entry which is preliminary data.</text>
</comment>
<dbReference type="InterPro" id="IPR036156">
    <property type="entry name" value="Beta-gal/glucu_dom_sf"/>
</dbReference>
<dbReference type="InterPro" id="IPR006103">
    <property type="entry name" value="Glyco_hydro_2_cat"/>
</dbReference>
<dbReference type="AlphaFoldDB" id="A0A9X4KDB0"/>
<keyword evidence="10" id="KW-1185">Reference proteome</keyword>
<dbReference type="Gene3D" id="2.60.120.260">
    <property type="entry name" value="Galactose-binding domain-like"/>
    <property type="match status" value="1"/>
</dbReference>
<dbReference type="GO" id="GO:0004565">
    <property type="term" value="F:beta-galactosidase activity"/>
    <property type="evidence" value="ECO:0007669"/>
    <property type="project" value="UniProtKB-EC"/>
</dbReference>
<gene>
    <name evidence="9" type="ORF">OMP38_02885</name>
</gene>
<dbReference type="PANTHER" id="PTHR46323">
    <property type="entry name" value="BETA-GALACTOSIDASE"/>
    <property type="match status" value="1"/>
</dbReference>
<evidence type="ECO:0000256" key="1">
    <source>
        <dbReference type="ARBA" id="ARBA00001412"/>
    </source>
</evidence>
<accession>A0A9X4KDB0</accession>
<evidence type="ECO:0000256" key="2">
    <source>
        <dbReference type="ARBA" id="ARBA00007401"/>
    </source>
</evidence>
<dbReference type="InterPro" id="IPR023232">
    <property type="entry name" value="Glyco_hydro_2_AS"/>
</dbReference>
<dbReference type="Pfam" id="PF02929">
    <property type="entry name" value="Bgal_small_N"/>
    <property type="match status" value="1"/>
</dbReference>
<evidence type="ECO:0000256" key="5">
    <source>
        <dbReference type="ARBA" id="ARBA00022801"/>
    </source>
</evidence>
<dbReference type="SUPFAM" id="SSF74650">
    <property type="entry name" value="Galactose mutarotase-like"/>
    <property type="match status" value="1"/>
</dbReference>
<comment type="catalytic activity">
    <reaction evidence="1">
        <text>Hydrolysis of terminal non-reducing beta-D-galactose residues in beta-D-galactosides.</text>
        <dbReference type="EC" id="3.2.1.23"/>
    </reaction>
</comment>
<dbReference type="Pfam" id="PF02837">
    <property type="entry name" value="Glyco_hydro_2_N"/>
    <property type="match status" value="1"/>
</dbReference>
<evidence type="ECO:0000256" key="6">
    <source>
        <dbReference type="ARBA" id="ARBA00023295"/>
    </source>
</evidence>
<proteinExistence type="inferred from homology"/>
<dbReference type="InterPro" id="IPR011013">
    <property type="entry name" value="Gal_mutarotase_sf_dom"/>
</dbReference>
<dbReference type="PRINTS" id="PR00132">
    <property type="entry name" value="GLHYDRLASE2"/>
</dbReference>
<dbReference type="Gene3D" id="3.20.20.80">
    <property type="entry name" value="Glycosidases"/>
    <property type="match status" value="1"/>
</dbReference>
<evidence type="ECO:0000256" key="4">
    <source>
        <dbReference type="ARBA" id="ARBA00013303"/>
    </source>
</evidence>
<dbReference type="InterPro" id="IPR006101">
    <property type="entry name" value="Glyco_hydro_2"/>
</dbReference>
<dbReference type="Pfam" id="PF16353">
    <property type="entry name" value="LacZ_4"/>
    <property type="match status" value="1"/>
</dbReference>
<dbReference type="InterPro" id="IPR014718">
    <property type="entry name" value="GH-type_carb-bd"/>
</dbReference>
<dbReference type="InterPro" id="IPR032312">
    <property type="entry name" value="LacZ_4"/>
</dbReference>
<keyword evidence="6" id="KW-0326">Glycosidase</keyword>
<dbReference type="PROSITE" id="PS00608">
    <property type="entry name" value="GLYCOSYL_HYDROL_F2_2"/>
    <property type="match status" value="1"/>
</dbReference>
<evidence type="ECO:0000313" key="10">
    <source>
        <dbReference type="Proteomes" id="UP001153387"/>
    </source>
</evidence>
<keyword evidence="5" id="KW-0378">Hydrolase</keyword>
<comment type="similarity">
    <text evidence="2">Belongs to the glycosyl hydrolase 2 family.</text>
</comment>
<evidence type="ECO:0000259" key="8">
    <source>
        <dbReference type="SMART" id="SM01038"/>
    </source>
</evidence>
<dbReference type="SUPFAM" id="SSF51445">
    <property type="entry name" value="(Trans)glycosidases"/>
    <property type="match status" value="1"/>
</dbReference>
<dbReference type="InterPro" id="IPR050347">
    <property type="entry name" value="Bact_Beta-galactosidase"/>
</dbReference>
<organism evidence="9 10">
    <name type="scientific">Cohnella ginsengisoli</name>
    <dbReference type="NCBI Taxonomy" id="425004"/>
    <lineage>
        <taxon>Bacteria</taxon>
        <taxon>Bacillati</taxon>
        <taxon>Bacillota</taxon>
        <taxon>Bacilli</taxon>
        <taxon>Bacillales</taxon>
        <taxon>Paenibacillaceae</taxon>
        <taxon>Cohnella</taxon>
    </lineage>
</organism>
<dbReference type="InterPro" id="IPR013783">
    <property type="entry name" value="Ig-like_fold"/>
</dbReference>
<dbReference type="InterPro" id="IPR006104">
    <property type="entry name" value="Glyco_hydro_2_N"/>
</dbReference>
<dbReference type="Proteomes" id="UP001153387">
    <property type="component" value="Unassembled WGS sequence"/>
</dbReference>
<dbReference type="InterPro" id="IPR004199">
    <property type="entry name" value="B-gal_small/dom_5"/>
</dbReference>
<reference evidence="9 10" key="1">
    <citation type="submission" date="2022-10" db="EMBL/GenBank/DDBJ databases">
        <title>Comparative genomic analysis of Cohnella hashimotonis sp. nov., isolated from the International Space Station.</title>
        <authorList>
            <person name="Simpson A."/>
            <person name="Venkateswaran K."/>
        </authorList>
    </citation>
    <scope>NUCLEOTIDE SEQUENCE [LARGE SCALE GENOMIC DNA]</scope>
    <source>
        <strain evidence="9 10">DSM 18997</strain>
    </source>
</reference>
<dbReference type="Pfam" id="PF02836">
    <property type="entry name" value="Glyco_hydro_2_C"/>
    <property type="match status" value="2"/>
</dbReference>
<evidence type="ECO:0000313" key="9">
    <source>
        <dbReference type="EMBL" id="MDG0789908.1"/>
    </source>
</evidence>
<dbReference type="GO" id="GO:0005990">
    <property type="term" value="P:lactose catabolic process"/>
    <property type="evidence" value="ECO:0007669"/>
    <property type="project" value="TreeGrafter"/>
</dbReference>
<dbReference type="EMBL" id="JAPDHZ010000002">
    <property type="protein sequence ID" value="MDG0789908.1"/>
    <property type="molecule type" value="Genomic_DNA"/>
</dbReference>
<dbReference type="SUPFAM" id="SSF49785">
    <property type="entry name" value="Galactose-binding domain-like"/>
    <property type="match status" value="1"/>
</dbReference>
<dbReference type="SMART" id="SM01038">
    <property type="entry name" value="Bgal_small_N"/>
    <property type="match status" value="1"/>
</dbReference>
<evidence type="ECO:0000256" key="3">
    <source>
        <dbReference type="ARBA" id="ARBA00012756"/>
    </source>
</evidence>
<dbReference type="GO" id="GO:0009341">
    <property type="term" value="C:beta-galactosidase complex"/>
    <property type="evidence" value="ECO:0007669"/>
    <property type="project" value="InterPro"/>
</dbReference>
<dbReference type="Pfam" id="PF00703">
    <property type="entry name" value="Glyco_hydro_2"/>
    <property type="match status" value="1"/>
</dbReference>
<dbReference type="Gene3D" id="2.70.98.10">
    <property type="match status" value="1"/>
</dbReference>
<protein>
    <recommendedName>
        <fullName evidence="4">Beta-galactosidase</fullName>
        <ecNumber evidence="3">3.2.1.23</ecNumber>
    </recommendedName>
    <alternativeName>
        <fullName evidence="7">Lactase</fullName>
    </alternativeName>
</protein>
<dbReference type="EC" id="3.2.1.23" evidence="3"/>
<dbReference type="PANTHER" id="PTHR46323:SF2">
    <property type="entry name" value="BETA-GALACTOSIDASE"/>
    <property type="match status" value="1"/>
</dbReference>
<dbReference type="RefSeq" id="WP_277563795.1">
    <property type="nucleotide sequence ID" value="NZ_JAPDHZ010000002.1"/>
</dbReference>
<dbReference type="InterPro" id="IPR006102">
    <property type="entry name" value="Ig-like_GH2"/>
</dbReference>
<dbReference type="SUPFAM" id="SSF49303">
    <property type="entry name" value="beta-Galactosidase/glucuronidase domain"/>
    <property type="match status" value="2"/>
</dbReference>
<evidence type="ECO:0000256" key="7">
    <source>
        <dbReference type="ARBA" id="ARBA00032230"/>
    </source>
</evidence>